<evidence type="ECO:0000313" key="7">
    <source>
        <dbReference type="Proteomes" id="UP000799324"/>
    </source>
</evidence>
<dbReference type="InterPro" id="IPR013083">
    <property type="entry name" value="Znf_RING/FYVE/PHD"/>
</dbReference>
<reference evidence="6" key="1">
    <citation type="journal article" date="2020" name="Stud. Mycol.">
        <title>101 Dothideomycetes genomes: a test case for predicting lifestyles and emergence of pathogens.</title>
        <authorList>
            <person name="Haridas S."/>
            <person name="Albert R."/>
            <person name="Binder M."/>
            <person name="Bloem J."/>
            <person name="Labutti K."/>
            <person name="Salamov A."/>
            <person name="Andreopoulos B."/>
            <person name="Baker S."/>
            <person name="Barry K."/>
            <person name="Bills G."/>
            <person name="Bluhm B."/>
            <person name="Cannon C."/>
            <person name="Castanera R."/>
            <person name="Culley D."/>
            <person name="Daum C."/>
            <person name="Ezra D."/>
            <person name="Gonzalez J."/>
            <person name="Henrissat B."/>
            <person name="Kuo A."/>
            <person name="Liang C."/>
            <person name="Lipzen A."/>
            <person name="Lutzoni F."/>
            <person name="Magnuson J."/>
            <person name="Mondo S."/>
            <person name="Nolan M."/>
            <person name="Ohm R."/>
            <person name="Pangilinan J."/>
            <person name="Park H.-J."/>
            <person name="Ramirez L."/>
            <person name="Alfaro M."/>
            <person name="Sun H."/>
            <person name="Tritt A."/>
            <person name="Yoshinaga Y."/>
            <person name="Zwiers L.-H."/>
            <person name="Turgeon B."/>
            <person name="Goodwin S."/>
            <person name="Spatafora J."/>
            <person name="Crous P."/>
            <person name="Grigoriev I."/>
        </authorList>
    </citation>
    <scope>NUCLEOTIDE SEQUENCE</scope>
    <source>
        <strain evidence="6">CBS 122681</strain>
    </source>
</reference>
<name>A0A6A6SUD4_9PLEO</name>
<evidence type="ECO:0000313" key="6">
    <source>
        <dbReference type="EMBL" id="KAF2651365.1"/>
    </source>
</evidence>
<dbReference type="InterPro" id="IPR001841">
    <property type="entry name" value="Znf_RING"/>
</dbReference>
<evidence type="ECO:0000256" key="3">
    <source>
        <dbReference type="ARBA" id="ARBA00022833"/>
    </source>
</evidence>
<sequence length="242" mass="27107">MRIEFSTRIDDLNMNVGNHEEAQTVTMDIEPRNVEAMGLAAGGKLIQDIYKDPYPATIWNHDAARIIHVHILDPVSCEKVTHIVPKPPPIEVQSYVNAGGQFYVVEEQVDNRVEGGDFGNVKSVSQMDSQIGVSTEEEFDPTKPKMCTFCKIRLCDCIVRPCNHQFCNVCIKSLEATGNLDLDLSRENWKCPICKKGVSHVAGFSAPMNLPGEEPMRTKVPVHVLEIKDGRTKFKSIQKTRI</sequence>
<proteinExistence type="predicted"/>
<dbReference type="SUPFAM" id="SSF57850">
    <property type="entry name" value="RING/U-box"/>
    <property type="match status" value="1"/>
</dbReference>
<evidence type="ECO:0000256" key="1">
    <source>
        <dbReference type="ARBA" id="ARBA00022723"/>
    </source>
</evidence>
<dbReference type="PROSITE" id="PS50089">
    <property type="entry name" value="ZF_RING_2"/>
    <property type="match status" value="1"/>
</dbReference>
<dbReference type="OrthoDB" id="428577at2759"/>
<evidence type="ECO:0000256" key="4">
    <source>
        <dbReference type="PROSITE-ProRule" id="PRU00175"/>
    </source>
</evidence>
<keyword evidence="1" id="KW-0479">Metal-binding</keyword>
<dbReference type="SMART" id="SM00184">
    <property type="entry name" value="RING"/>
    <property type="match status" value="1"/>
</dbReference>
<dbReference type="AlphaFoldDB" id="A0A6A6SUD4"/>
<dbReference type="GO" id="GO:0008270">
    <property type="term" value="F:zinc ion binding"/>
    <property type="evidence" value="ECO:0007669"/>
    <property type="project" value="UniProtKB-KW"/>
</dbReference>
<keyword evidence="7" id="KW-1185">Reference proteome</keyword>
<dbReference type="PROSITE" id="PS00518">
    <property type="entry name" value="ZF_RING_1"/>
    <property type="match status" value="1"/>
</dbReference>
<keyword evidence="3" id="KW-0862">Zinc</keyword>
<dbReference type="Gene3D" id="3.30.40.10">
    <property type="entry name" value="Zinc/RING finger domain, C3HC4 (zinc finger)"/>
    <property type="match status" value="1"/>
</dbReference>
<evidence type="ECO:0000256" key="2">
    <source>
        <dbReference type="ARBA" id="ARBA00022771"/>
    </source>
</evidence>
<organism evidence="6 7">
    <name type="scientific">Lophiostoma macrostomum CBS 122681</name>
    <dbReference type="NCBI Taxonomy" id="1314788"/>
    <lineage>
        <taxon>Eukaryota</taxon>
        <taxon>Fungi</taxon>
        <taxon>Dikarya</taxon>
        <taxon>Ascomycota</taxon>
        <taxon>Pezizomycotina</taxon>
        <taxon>Dothideomycetes</taxon>
        <taxon>Pleosporomycetidae</taxon>
        <taxon>Pleosporales</taxon>
        <taxon>Lophiostomataceae</taxon>
        <taxon>Lophiostoma</taxon>
    </lineage>
</organism>
<dbReference type="Proteomes" id="UP000799324">
    <property type="component" value="Unassembled WGS sequence"/>
</dbReference>
<protein>
    <recommendedName>
        <fullName evidence="5">RING-type domain-containing protein</fullName>
    </recommendedName>
</protein>
<accession>A0A6A6SUD4</accession>
<dbReference type="EMBL" id="MU004428">
    <property type="protein sequence ID" value="KAF2651365.1"/>
    <property type="molecule type" value="Genomic_DNA"/>
</dbReference>
<keyword evidence="2 4" id="KW-0863">Zinc-finger</keyword>
<dbReference type="InterPro" id="IPR017907">
    <property type="entry name" value="Znf_RING_CS"/>
</dbReference>
<evidence type="ECO:0000259" key="5">
    <source>
        <dbReference type="PROSITE" id="PS50089"/>
    </source>
</evidence>
<gene>
    <name evidence="6" type="ORF">K491DRAFT_781939</name>
</gene>
<feature type="domain" description="RING-type" evidence="5">
    <location>
        <begin position="147"/>
        <end position="195"/>
    </location>
</feature>